<gene>
    <name evidence="2" type="ORF">POTOM_025954</name>
</gene>
<evidence type="ECO:0000313" key="3">
    <source>
        <dbReference type="Proteomes" id="UP000886885"/>
    </source>
</evidence>
<dbReference type="Proteomes" id="UP000886885">
    <property type="component" value="Chromosome 6D"/>
</dbReference>
<dbReference type="PANTHER" id="PTHR45717">
    <property type="entry name" value="OS12G0527900 PROTEIN"/>
    <property type="match status" value="1"/>
</dbReference>
<comment type="similarity">
    <text evidence="1">Belongs to the PPR family. P subfamily.</text>
</comment>
<protein>
    <recommendedName>
        <fullName evidence="4">Pentatricopeptide repeat-containing protein</fullName>
    </recommendedName>
</protein>
<keyword evidence="3" id="KW-1185">Reference proteome</keyword>
<proteinExistence type="inferred from homology"/>
<dbReference type="GO" id="GO:0005739">
    <property type="term" value="C:mitochondrion"/>
    <property type="evidence" value="ECO:0007669"/>
    <property type="project" value="TreeGrafter"/>
</dbReference>
<accession>A0A8X7ZM02</accession>
<organism evidence="2 3">
    <name type="scientific">Populus tomentosa</name>
    <name type="common">Chinese white poplar</name>
    <dbReference type="NCBI Taxonomy" id="118781"/>
    <lineage>
        <taxon>Eukaryota</taxon>
        <taxon>Viridiplantae</taxon>
        <taxon>Streptophyta</taxon>
        <taxon>Embryophyta</taxon>
        <taxon>Tracheophyta</taxon>
        <taxon>Spermatophyta</taxon>
        <taxon>Magnoliopsida</taxon>
        <taxon>eudicotyledons</taxon>
        <taxon>Gunneridae</taxon>
        <taxon>Pentapetalae</taxon>
        <taxon>rosids</taxon>
        <taxon>fabids</taxon>
        <taxon>Malpighiales</taxon>
        <taxon>Salicaceae</taxon>
        <taxon>Saliceae</taxon>
        <taxon>Populus</taxon>
    </lineage>
</organism>
<evidence type="ECO:0000313" key="2">
    <source>
        <dbReference type="EMBL" id="KAG6770277.1"/>
    </source>
</evidence>
<comment type="caution">
    <text evidence="2">The sequence shown here is derived from an EMBL/GenBank/DDBJ whole genome shotgun (WGS) entry which is preliminary data.</text>
</comment>
<evidence type="ECO:0008006" key="4">
    <source>
        <dbReference type="Google" id="ProtNLM"/>
    </source>
</evidence>
<evidence type="ECO:0000256" key="1">
    <source>
        <dbReference type="ARBA" id="ARBA00007626"/>
    </source>
</evidence>
<name>A0A8X7ZM02_POPTO</name>
<dbReference type="AlphaFoldDB" id="A0A8X7ZM02"/>
<dbReference type="PANTHER" id="PTHR45717:SF28">
    <property type="entry name" value="PENTACOTRIPEPTIDE-REPEAT REGION OF PRORP DOMAIN-CONTAINING PROTEIN"/>
    <property type="match status" value="1"/>
</dbReference>
<sequence length="278" mass="32308">MNELYSKISSVADQRITTIPFLNQWVHEGQPISKIRFCELKRGSGLTIDMLMLELYFLWDIEKRKIIFSVDWYLMDFWLLLRGLLNCYAKAKSVEIAVCRAEDEDPSLMQEMEQNGIASDKFEHSIQLSAYTSVSDVEGIEKTLTRMDSDPNFFFNWTTYTVAAKGKKTNEVLRIWKLYKKNEKVCKEAYISIIASILKFRNHLCYGNVIPNFLIDSYSRKGYLRNGQTLKAEEAMKKEEVVSGRRWKPSNESLATCLVLEYLKEEEDLEGFHGAIRA</sequence>
<reference evidence="2" key="1">
    <citation type="journal article" date="2020" name="bioRxiv">
        <title>Hybrid origin of Populus tomentosa Carr. identified through genome sequencing and phylogenomic analysis.</title>
        <authorList>
            <person name="An X."/>
            <person name="Gao K."/>
            <person name="Chen Z."/>
            <person name="Li J."/>
            <person name="Yang X."/>
            <person name="Yang X."/>
            <person name="Zhou J."/>
            <person name="Guo T."/>
            <person name="Zhao T."/>
            <person name="Huang S."/>
            <person name="Miao D."/>
            <person name="Khan W.U."/>
            <person name="Rao P."/>
            <person name="Ye M."/>
            <person name="Lei B."/>
            <person name="Liao W."/>
            <person name="Wang J."/>
            <person name="Ji L."/>
            <person name="Li Y."/>
            <person name="Guo B."/>
            <person name="Mustafa N.S."/>
            <person name="Li S."/>
            <person name="Yun Q."/>
            <person name="Keller S.R."/>
            <person name="Mao J."/>
            <person name="Zhang R."/>
            <person name="Strauss S.H."/>
        </authorList>
    </citation>
    <scope>NUCLEOTIDE SEQUENCE</scope>
    <source>
        <strain evidence="2">GM15</strain>
        <tissue evidence="2">Leaf</tissue>
    </source>
</reference>
<dbReference type="EMBL" id="JAAWWB010000012">
    <property type="protein sequence ID" value="KAG6770277.1"/>
    <property type="molecule type" value="Genomic_DNA"/>
</dbReference>